<evidence type="ECO:0000256" key="6">
    <source>
        <dbReference type="ARBA" id="ARBA00023012"/>
    </source>
</evidence>
<keyword evidence="7" id="KW-0904">Protein phosphatase</keyword>
<dbReference type="GO" id="GO:0005737">
    <property type="term" value="C:cytoplasm"/>
    <property type="evidence" value="ECO:0007669"/>
    <property type="project" value="UniProtKB-SubCell"/>
</dbReference>
<evidence type="ECO:0000256" key="4">
    <source>
        <dbReference type="ARBA" id="ARBA00022777"/>
    </source>
</evidence>
<dbReference type="InterPro" id="IPR005467">
    <property type="entry name" value="His_kinase_dom"/>
</dbReference>
<keyword evidence="3 7" id="KW-0547">Nucleotide-binding</keyword>
<comment type="subcellular location">
    <subcellularLocation>
        <location evidence="7">Cytoplasm</location>
    </subcellularLocation>
</comment>
<dbReference type="SMART" id="SM00387">
    <property type="entry name" value="HATPase_c"/>
    <property type="match status" value="1"/>
</dbReference>
<dbReference type="InterPro" id="IPR036890">
    <property type="entry name" value="HATPase_C_sf"/>
</dbReference>
<keyword evidence="4 7" id="KW-0418">Kinase</keyword>
<dbReference type="InterPro" id="IPR008595">
    <property type="entry name" value="DegS"/>
</dbReference>
<dbReference type="RefSeq" id="WP_114351858.1">
    <property type="nucleotide sequence ID" value="NZ_QPJJ01000003.1"/>
</dbReference>
<name>A0A368Y5X7_9BACI</name>
<dbReference type="EC" id="2.7.13.3" evidence="7"/>
<evidence type="ECO:0000256" key="1">
    <source>
        <dbReference type="ARBA" id="ARBA00000085"/>
    </source>
</evidence>
<dbReference type="PANTHER" id="PTHR24421">
    <property type="entry name" value="NITRATE/NITRITE SENSOR PROTEIN NARX-RELATED"/>
    <property type="match status" value="1"/>
</dbReference>
<keyword evidence="11" id="KW-1185">Reference proteome</keyword>
<dbReference type="InterPro" id="IPR050482">
    <property type="entry name" value="Sensor_HK_TwoCompSys"/>
</dbReference>
<keyword evidence="8" id="KW-0175">Coiled coil</keyword>
<dbReference type="Pfam" id="PF07730">
    <property type="entry name" value="HisKA_3"/>
    <property type="match status" value="1"/>
</dbReference>
<dbReference type="Proteomes" id="UP000252585">
    <property type="component" value="Unassembled WGS sequence"/>
</dbReference>
<dbReference type="PANTHER" id="PTHR24421:SF55">
    <property type="entry name" value="SENSOR HISTIDINE KINASE YDFH"/>
    <property type="match status" value="1"/>
</dbReference>
<evidence type="ECO:0000256" key="2">
    <source>
        <dbReference type="ARBA" id="ARBA00022679"/>
    </source>
</evidence>
<feature type="coiled-coil region" evidence="8">
    <location>
        <begin position="32"/>
        <end position="165"/>
    </location>
</feature>
<dbReference type="PIRSF" id="PIRSF003169">
    <property type="entry name" value="STHK_DegS"/>
    <property type="match status" value="1"/>
</dbReference>
<dbReference type="GO" id="GO:0016020">
    <property type="term" value="C:membrane"/>
    <property type="evidence" value="ECO:0007669"/>
    <property type="project" value="InterPro"/>
</dbReference>
<dbReference type="InterPro" id="IPR011712">
    <property type="entry name" value="Sig_transdc_His_kin_sub3_dim/P"/>
</dbReference>
<evidence type="ECO:0000256" key="8">
    <source>
        <dbReference type="SAM" id="Coils"/>
    </source>
</evidence>
<dbReference type="CDD" id="cd16917">
    <property type="entry name" value="HATPase_UhpB-NarQ-NarX-like"/>
    <property type="match status" value="1"/>
</dbReference>
<proteinExistence type="predicted"/>
<keyword evidence="5 7" id="KW-0067">ATP-binding</keyword>
<dbReference type="Gene3D" id="1.20.5.1930">
    <property type="match status" value="1"/>
</dbReference>
<dbReference type="EC" id="3.1.3.-" evidence="7"/>
<dbReference type="Pfam" id="PF02518">
    <property type="entry name" value="HATPase_c"/>
    <property type="match status" value="1"/>
</dbReference>
<dbReference type="GO" id="GO:0046983">
    <property type="term" value="F:protein dimerization activity"/>
    <property type="evidence" value="ECO:0007669"/>
    <property type="project" value="InterPro"/>
</dbReference>
<accession>A0A368Y5X7</accession>
<dbReference type="GO" id="GO:0000155">
    <property type="term" value="F:phosphorelay sensor kinase activity"/>
    <property type="evidence" value="ECO:0007669"/>
    <property type="project" value="UniProtKB-UniRule"/>
</dbReference>
<comment type="caution">
    <text evidence="10">The sequence shown here is derived from an EMBL/GenBank/DDBJ whole genome shotgun (WGS) entry which is preliminary data.</text>
</comment>
<evidence type="ECO:0000259" key="9">
    <source>
        <dbReference type="PROSITE" id="PS50109"/>
    </source>
</evidence>
<evidence type="ECO:0000256" key="5">
    <source>
        <dbReference type="ARBA" id="ARBA00022840"/>
    </source>
</evidence>
<sequence>MQLKRNEHDLDRVIEEMIDTVKNSKDEIFKMGEESRTEYEALKQELDDLKESVVQIIEEGDELERKSRLSRTKLSEVSKNFTMYSEVRIREVYDQAHQLQTELAMKREKEVRLRERRDEIERRLKAIEHTVERAEGLVGKISVVLNYLNEDFKEVSTLIQNAQEKQAFGLKIIEAQEEERRRLSREIHDGPAQMLANILLRSDLVGKTYRERSVEQAVEEMKSVRSMIRTSLQEVRRIIYDLRPMALDDLGLVPTIKKYIMTTEDYSDLDIEFVYHGPDKRLSSNYEVALFRLMQESIQNAIKHAEATHIKVRLELTDTRVTLCIVDNGKGFNPDSKKEKSFGLIGMQERVEMLDGSLLIDSKVGYGTKITIRMPLKEYK</sequence>
<comment type="catalytic activity">
    <reaction evidence="1 7">
        <text>ATP + protein L-histidine = ADP + protein N-phospho-L-histidine.</text>
        <dbReference type="EC" id="2.7.13.3"/>
    </reaction>
</comment>
<dbReference type="InterPro" id="IPR016381">
    <property type="entry name" value="Sig_transdc_His_kinase_DegS"/>
</dbReference>
<protein>
    <recommendedName>
        <fullName evidence="7">Signal transduction histidine-protein kinase/phosphatase DegS</fullName>
        <ecNumber evidence="7">2.7.13.3</ecNumber>
        <ecNumber evidence="7">3.1.3.-</ecNumber>
    </recommendedName>
</protein>
<dbReference type="InterPro" id="IPR003594">
    <property type="entry name" value="HATPase_dom"/>
</dbReference>
<reference evidence="10 11" key="1">
    <citation type="submission" date="2018-07" db="EMBL/GenBank/DDBJ databases">
        <title>Genomic Encyclopedia of Type Strains, Phase IV (KMG-IV): sequencing the most valuable type-strain genomes for metagenomic binning, comparative biology and taxonomic classification.</title>
        <authorList>
            <person name="Goeker M."/>
        </authorList>
    </citation>
    <scope>NUCLEOTIDE SEQUENCE [LARGE SCALE GENOMIC DNA]</scope>
    <source>
        <strain evidence="10 11">DSM 27696</strain>
    </source>
</reference>
<keyword evidence="7" id="KW-0378">Hydrolase</keyword>
<dbReference type="SUPFAM" id="SSF55874">
    <property type="entry name" value="ATPase domain of HSP90 chaperone/DNA topoisomerase II/histidine kinase"/>
    <property type="match status" value="1"/>
</dbReference>
<dbReference type="Pfam" id="PF05384">
    <property type="entry name" value="DegS"/>
    <property type="match status" value="1"/>
</dbReference>
<dbReference type="Gene3D" id="3.30.565.10">
    <property type="entry name" value="Histidine kinase-like ATPase, C-terminal domain"/>
    <property type="match status" value="1"/>
</dbReference>
<evidence type="ECO:0000313" key="11">
    <source>
        <dbReference type="Proteomes" id="UP000252585"/>
    </source>
</evidence>
<keyword evidence="6 7" id="KW-0902">Two-component regulatory system</keyword>
<evidence type="ECO:0000256" key="7">
    <source>
        <dbReference type="PIRNR" id="PIRNR003169"/>
    </source>
</evidence>
<gene>
    <name evidence="10" type="ORF">DFR57_10332</name>
</gene>
<organism evidence="10 11">
    <name type="scientific">Saliterribacillus persicus</name>
    <dbReference type="NCBI Taxonomy" id="930114"/>
    <lineage>
        <taxon>Bacteria</taxon>
        <taxon>Bacillati</taxon>
        <taxon>Bacillota</taxon>
        <taxon>Bacilli</taxon>
        <taxon>Bacillales</taxon>
        <taxon>Bacillaceae</taxon>
        <taxon>Saliterribacillus</taxon>
    </lineage>
</organism>
<evidence type="ECO:0000256" key="3">
    <source>
        <dbReference type="ARBA" id="ARBA00022741"/>
    </source>
</evidence>
<feature type="domain" description="Histidine kinase" evidence="9">
    <location>
        <begin position="182"/>
        <end position="378"/>
    </location>
</feature>
<keyword evidence="2 7" id="KW-0808">Transferase</keyword>
<keyword evidence="7" id="KW-0963">Cytoplasm</keyword>
<evidence type="ECO:0000313" key="10">
    <source>
        <dbReference type="EMBL" id="RCW74736.1"/>
    </source>
</evidence>
<dbReference type="GO" id="GO:0005524">
    <property type="term" value="F:ATP binding"/>
    <property type="evidence" value="ECO:0007669"/>
    <property type="project" value="UniProtKB-UniRule"/>
</dbReference>
<dbReference type="OrthoDB" id="9781904at2"/>
<dbReference type="AlphaFoldDB" id="A0A368Y5X7"/>
<dbReference type="EMBL" id="QPJJ01000003">
    <property type="protein sequence ID" value="RCW74736.1"/>
    <property type="molecule type" value="Genomic_DNA"/>
</dbReference>
<comment type="function">
    <text evidence="7">Member of the two-component regulatory system DegS/DegU, which plays an important role in the transition growth phase.</text>
</comment>
<dbReference type="PROSITE" id="PS50109">
    <property type="entry name" value="HIS_KIN"/>
    <property type="match status" value="1"/>
</dbReference>
<dbReference type="GO" id="GO:0004721">
    <property type="term" value="F:phosphoprotein phosphatase activity"/>
    <property type="evidence" value="ECO:0007669"/>
    <property type="project" value="UniProtKB-UniRule"/>
</dbReference>